<evidence type="ECO:0000313" key="20">
    <source>
        <dbReference type="Proteomes" id="UP000000598"/>
    </source>
</evidence>
<evidence type="ECO:0000256" key="14">
    <source>
        <dbReference type="ARBA" id="ARBA00049127"/>
    </source>
</evidence>
<dbReference type="InterPro" id="IPR002433">
    <property type="entry name" value="Orn_de-COase"/>
</dbReference>
<comment type="pathway">
    <text evidence="9">Amine and polyamine biosynthesis; putrescine biosynthesis via L-ornithine pathway; putrescine from L-ornithine: step 1/1.</text>
</comment>
<dbReference type="PRINTS" id="PR01182">
    <property type="entry name" value="ORNDCRBXLASE"/>
</dbReference>
<dbReference type="eggNOG" id="KOG0622">
    <property type="taxonomic scope" value="Eukaryota"/>
</dbReference>
<comment type="subcellular location">
    <subcellularLocation>
        <location evidence="2">Cytoplasm</location>
    </subcellularLocation>
</comment>
<dbReference type="FunFam" id="3.20.20.10:FF:000005">
    <property type="entry name" value="Ornithine decarboxylase"/>
    <property type="match status" value="1"/>
</dbReference>
<evidence type="ECO:0000259" key="17">
    <source>
        <dbReference type="Pfam" id="PF00278"/>
    </source>
</evidence>
<dbReference type="PaxDb" id="284590-Q6CWN8"/>
<evidence type="ECO:0000256" key="9">
    <source>
        <dbReference type="ARBA" id="ARBA00034115"/>
    </source>
</evidence>
<proteinExistence type="inferred from homology"/>
<evidence type="ECO:0000256" key="16">
    <source>
        <dbReference type="RuleBase" id="RU003737"/>
    </source>
</evidence>
<dbReference type="Gene3D" id="3.20.20.10">
    <property type="entry name" value="Alanine racemase"/>
    <property type="match status" value="1"/>
</dbReference>
<feature type="domain" description="Orn/DAP/Arg decarboxylase 2 C-terminal" evidence="17">
    <location>
        <begin position="69"/>
        <end position="415"/>
    </location>
</feature>
<dbReference type="InterPro" id="IPR022643">
    <property type="entry name" value="De-COase2_C"/>
</dbReference>
<keyword evidence="20" id="KW-1185">Reference proteome</keyword>
<evidence type="ECO:0000259" key="18">
    <source>
        <dbReference type="Pfam" id="PF02784"/>
    </source>
</evidence>
<keyword evidence="5" id="KW-0210">Decarboxylase</keyword>
<dbReference type="EMBL" id="CR382122">
    <property type="protein sequence ID" value="CAH02044.1"/>
    <property type="molecule type" value="Genomic_DNA"/>
</dbReference>
<sequence>MNSVGHIERPISNDVTQGVSYNPTVGLPLSKQGQLPHQQSHHKIFAALKEKIDSINHETCDAGDENSFFVCDLGEISRLRNYWTQILPRVTPFYAVKCNPNIEIIKRLASMSTNFDCASKSEIEKVLACGVDPERIIYANPCKASSFIRFAAKNGVKKSTFDNIDELYKIKKYHPESELLLRIVTDDSSAQCRLSTKYGCELDDVPVLLETVKELGLNLIGVSFHVGSGASDFSTVTQAVKDGRKVFDMAESRGLPALKMLDVGGGYQFDTITEVADVLNAALDYFFPQETHSDVSFIAEPGRYFVATAFTLAATVIGKRNNSDSESMIYINDGVYGNMNCILFDHQEPSPRVLYHKNRFHYMDINSSSKAKCDACNYKVSIWGPTCDGLDCVSKEYYMKYDLDIGDWVHFDNIGAYTCSAATPFNGFEQTVDIIFIDSAL</sequence>
<evidence type="ECO:0000256" key="6">
    <source>
        <dbReference type="ARBA" id="ARBA00022898"/>
    </source>
</evidence>
<feature type="active site" description="Proton donor" evidence="15">
    <location>
        <position position="387"/>
    </location>
</feature>
<protein>
    <recommendedName>
        <fullName evidence="12">Ornithine decarboxylase</fullName>
        <ecNumber evidence="10">4.1.1.17</ecNumber>
    </recommendedName>
</protein>
<evidence type="ECO:0000256" key="12">
    <source>
        <dbReference type="ARBA" id="ARBA00039485"/>
    </source>
</evidence>
<dbReference type="PANTHER" id="PTHR11482">
    <property type="entry name" value="ARGININE/DIAMINOPIMELATE/ORNITHINE DECARBOXYLASE"/>
    <property type="match status" value="1"/>
</dbReference>
<keyword evidence="4" id="KW-0963">Cytoplasm</keyword>
<comment type="function">
    <text evidence="11">Catalyzes the first and rate-limiting step of polyamine biosynthesis that converts ornithine into putrescine, which is the precursor for the polyamines, spermidine and spermine. Polyamines are essential for cell proliferation and are implicated in cellular processes, ranging from DNA replication to apoptosis.</text>
</comment>
<evidence type="ECO:0000256" key="11">
    <source>
        <dbReference type="ARBA" id="ARBA00037173"/>
    </source>
</evidence>
<keyword evidence="6 15" id="KW-0663">Pyridoxal phosphate</keyword>
<dbReference type="Pfam" id="PF00278">
    <property type="entry name" value="Orn_DAP_Arg_deC"/>
    <property type="match status" value="1"/>
</dbReference>
<evidence type="ECO:0000256" key="4">
    <source>
        <dbReference type="ARBA" id="ARBA00022490"/>
    </source>
</evidence>
<evidence type="ECO:0000256" key="1">
    <source>
        <dbReference type="ARBA" id="ARBA00001933"/>
    </source>
</evidence>
<name>Q6CWN8_KLULA</name>
<keyword evidence="7" id="KW-0620">Polyamine biosynthesis</keyword>
<evidence type="ECO:0000313" key="19">
    <source>
        <dbReference type="EMBL" id="CAH02044.1"/>
    </source>
</evidence>
<dbReference type="InterPro" id="IPR009006">
    <property type="entry name" value="Ala_racemase/Decarboxylase_C"/>
</dbReference>
<comment type="catalytic activity">
    <reaction evidence="14">
        <text>L-ornithine + H(+) = putrescine + CO2</text>
        <dbReference type="Rhea" id="RHEA:22964"/>
        <dbReference type="ChEBI" id="CHEBI:15378"/>
        <dbReference type="ChEBI" id="CHEBI:16526"/>
        <dbReference type="ChEBI" id="CHEBI:46911"/>
        <dbReference type="ChEBI" id="CHEBI:326268"/>
        <dbReference type="EC" id="4.1.1.17"/>
    </reaction>
</comment>
<comment type="similarity">
    <text evidence="3 16">Belongs to the Orn/Lys/Arg decarboxylase class-II family.</text>
</comment>
<reference evidence="19 20" key="1">
    <citation type="journal article" date="2004" name="Nature">
        <title>Genome evolution in yeasts.</title>
        <authorList>
            <consortium name="Genolevures"/>
            <person name="Dujon B."/>
            <person name="Sherman D."/>
            <person name="Fischer G."/>
            <person name="Durrens P."/>
            <person name="Casaregola S."/>
            <person name="Lafontaine I."/>
            <person name="de Montigny J."/>
            <person name="Marck C."/>
            <person name="Neuveglise C."/>
            <person name="Talla E."/>
            <person name="Goffard N."/>
            <person name="Frangeul L."/>
            <person name="Aigle M."/>
            <person name="Anthouard V."/>
            <person name="Babour A."/>
            <person name="Barbe V."/>
            <person name="Barnay S."/>
            <person name="Blanchin S."/>
            <person name="Beckerich J.M."/>
            <person name="Beyne E."/>
            <person name="Bleykasten C."/>
            <person name="Boisrame A."/>
            <person name="Boyer J."/>
            <person name="Cattolico L."/>
            <person name="Confanioleri F."/>
            <person name="de Daruvar A."/>
            <person name="Despons L."/>
            <person name="Fabre E."/>
            <person name="Fairhead C."/>
            <person name="Ferry-Dumazet H."/>
            <person name="Groppi A."/>
            <person name="Hantraye F."/>
            <person name="Hennequin C."/>
            <person name="Jauniaux N."/>
            <person name="Joyet P."/>
            <person name="Kachouri R."/>
            <person name="Kerrest A."/>
            <person name="Koszul R."/>
            <person name="Lemaire M."/>
            <person name="Lesur I."/>
            <person name="Ma L."/>
            <person name="Muller H."/>
            <person name="Nicaud J.M."/>
            <person name="Nikolski M."/>
            <person name="Oztas S."/>
            <person name="Ozier-Kalogeropoulos O."/>
            <person name="Pellenz S."/>
            <person name="Potier S."/>
            <person name="Richard G.F."/>
            <person name="Straub M.L."/>
            <person name="Suleau A."/>
            <person name="Swennene D."/>
            <person name="Tekaia F."/>
            <person name="Wesolowski-Louvel M."/>
            <person name="Westhof E."/>
            <person name="Wirth B."/>
            <person name="Zeniou-Meyer M."/>
            <person name="Zivanovic I."/>
            <person name="Bolotin-Fukuhara M."/>
            <person name="Thierry A."/>
            <person name="Bouchier C."/>
            <person name="Caudron B."/>
            <person name="Scarpelli C."/>
            <person name="Gaillardin C."/>
            <person name="Weissenbach J."/>
            <person name="Wincker P."/>
            <person name="Souciet J.L."/>
        </authorList>
    </citation>
    <scope>NUCLEOTIDE SEQUENCE [LARGE SCALE GENOMIC DNA]</scope>
    <source>
        <strain evidence="20">ATCC 8585 / CBS 2359 / DSM 70799 / NBRC 1267 / NRRL Y-1140 / WM37</strain>
    </source>
</reference>
<dbReference type="AlphaFoldDB" id="Q6CWN8"/>
<dbReference type="OMA" id="SFFVCDL"/>
<dbReference type="InterPro" id="IPR022644">
    <property type="entry name" value="De-COase2_N"/>
</dbReference>
<dbReference type="PRINTS" id="PR01179">
    <property type="entry name" value="ODADCRBXLASE"/>
</dbReference>
<dbReference type="Proteomes" id="UP000000598">
    <property type="component" value="Chromosome B"/>
</dbReference>
<dbReference type="InterPro" id="IPR029066">
    <property type="entry name" value="PLP-binding_barrel"/>
</dbReference>
<evidence type="ECO:0000256" key="15">
    <source>
        <dbReference type="PIRSR" id="PIRSR600183-50"/>
    </source>
</evidence>
<dbReference type="FunFam" id="2.40.37.10:FF:000010">
    <property type="entry name" value="Ornithine decarboxylase"/>
    <property type="match status" value="1"/>
</dbReference>
<evidence type="ECO:0000256" key="10">
    <source>
        <dbReference type="ARBA" id="ARBA00034138"/>
    </source>
</evidence>
<evidence type="ECO:0000256" key="5">
    <source>
        <dbReference type="ARBA" id="ARBA00022793"/>
    </source>
</evidence>
<dbReference type="InParanoid" id="Q6CWN8"/>
<dbReference type="Gene3D" id="2.40.37.10">
    <property type="entry name" value="Lyase, Ornithine Decarboxylase, Chain A, domain 1"/>
    <property type="match status" value="1"/>
</dbReference>
<dbReference type="Pfam" id="PF02784">
    <property type="entry name" value="Orn_Arg_deC_N"/>
    <property type="match status" value="1"/>
</dbReference>
<feature type="modified residue" description="N6-(pyridoxal phosphate)lysine" evidence="15">
    <location>
        <position position="97"/>
    </location>
</feature>
<dbReference type="HOGENOM" id="CLU_026444_1_2_1"/>
<dbReference type="GO" id="GO:0004586">
    <property type="term" value="F:ornithine decarboxylase activity"/>
    <property type="evidence" value="ECO:0007669"/>
    <property type="project" value="UniProtKB-EC"/>
</dbReference>
<evidence type="ECO:0000256" key="7">
    <source>
        <dbReference type="ARBA" id="ARBA00023115"/>
    </source>
</evidence>
<evidence type="ECO:0000256" key="3">
    <source>
        <dbReference type="ARBA" id="ARBA00008872"/>
    </source>
</evidence>
<dbReference type="SUPFAM" id="SSF51419">
    <property type="entry name" value="PLP-binding barrel"/>
    <property type="match status" value="1"/>
</dbReference>
<dbReference type="InterPro" id="IPR000183">
    <property type="entry name" value="Orn/DAP/Arg_de-COase"/>
</dbReference>
<organism evidence="19 20">
    <name type="scientific">Kluyveromyces lactis (strain ATCC 8585 / CBS 2359 / DSM 70799 / NBRC 1267 / NRRL Y-1140 / WM37)</name>
    <name type="common">Yeast</name>
    <name type="synonym">Candida sphaerica</name>
    <dbReference type="NCBI Taxonomy" id="284590"/>
    <lineage>
        <taxon>Eukaryota</taxon>
        <taxon>Fungi</taxon>
        <taxon>Dikarya</taxon>
        <taxon>Ascomycota</taxon>
        <taxon>Saccharomycotina</taxon>
        <taxon>Saccharomycetes</taxon>
        <taxon>Saccharomycetales</taxon>
        <taxon>Saccharomycetaceae</taxon>
        <taxon>Kluyveromyces</taxon>
    </lineage>
</organism>
<dbReference type="PANTHER" id="PTHR11482:SF6">
    <property type="entry name" value="ORNITHINE DECARBOXYLASE 1-RELATED"/>
    <property type="match status" value="1"/>
</dbReference>
<evidence type="ECO:0000256" key="8">
    <source>
        <dbReference type="ARBA" id="ARBA00023239"/>
    </source>
</evidence>
<dbReference type="CDD" id="cd00622">
    <property type="entry name" value="PLPDE_III_ODC"/>
    <property type="match status" value="1"/>
</dbReference>
<dbReference type="SUPFAM" id="SSF50621">
    <property type="entry name" value="Alanine racemase C-terminal domain-like"/>
    <property type="match status" value="1"/>
</dbReference>
<keyword evidence="8" id="KW-0456">Lyase</keyword>
<dbReference type="FunCoup" id="Q6CWN8">
    <property type="interactions" value="1549"/>
</dbReference>
<dbReference type="KEGG" id="kla:KLLA0_B02673g"/>
<dbReference type="GO" id="GO:0005737">
    <property type="term" value="C:cytoplasm"/>
    <property type="evidence" value="ECO:0007669"/>
    <property type="project" value="UniProtKB-SubCell"/>
</dbReference>
<feature type="domain" description="Orn/DAP/Arg decarboxylase 2 N-terminal" evidence="18">
    <location>
        <begin position="74"/>
        <end position="307"/>
    </location>
</feature>
<dbReference type="GO" id="GO:0033387">
    <property type="term" value="P:putrescine biosynthetic process from arginine, via ornithine"/>
    <property type="evidence" value="ECO:0007669"/>
    <property type="project" value="TreeGrafter"/>
</dbReference>
<accession>Q6CWN8</accession>
<dbReference type="STRING" id="284590.Q6CWN8"/>
<evidence type="ECO:0000256" key="13">
    <source>
        <dbReference type="ARBA" id="ARBA00046672"/>
    </source>
</evidence>
<gene>
    <name evidence="19" type="ORF">KLLA0_B02673g</name>
</gene>
<comment type="cofactor">
    <cofactor evidence="1 15">
        <name>pyridoxal 5'-phosphate</name>
        <dbReference type="ChEBI" id="CHEBI:597326"/>
    </cofactor>
</comment>
<dbReference type="EC" id="4.1.1.17" evidence="10"/>
<evidence type="ECO:0000256" key="2">
    <source>
        <dbReference type="ARBA" id="ARBA00004496"/>
    </source>
</evidence>
<comment type="subunit">
    <text evidence="13">Homodimer. Only the dimer is catalytically active, as the active sites are constructed of residues from both monomers.</text>
</comment>